<evidence type="ECO:0000313" key="1">
    <source>
        <dbReference type="EMBL" id="VYU29431.1"/>
    </source>
</evidence>
<gene>
    <name evidence="1" type="ORF">ECLFYP2_02968</name>
</gene>
<accession>A0A6N3DS34</accession>
<organism evidence="1">
    <name type="scientific">Enterococcus casseliflavus</name>
    <name type="common">Enterococcus flavescens</name>
    <dbReference type="NCBI Taxonomy" id="37734"/>
    <lineage>
        <taxon>Bacteria</taxon>
        <taxon>Bacillati</taxon>
        <taxon>Bacillota</taxon>
        <taxon>Bacilli</taxon>
        <taxon>Lactobacillales</taxon>
        <taxon>Enterococcaceae</taxon>
        <taxon>Enterococcus</taxon>
    </lineage>
</organism>
<proteinExistence type="predicted"/>
<sequence length="62" mass="7154">MMKITNKYIGNMNVVRYTPGEFDLEMGFVLPRIKKVFVQIGGKIDDDSALHKWLAEVEPKNQ</sequence>
<protein>
    <submittedName>
        <fullName evidence="1">Uncharacterized protein</fullName>
    </submittedName>
</protein>
<dbReference type="AlphaFoldDB" id="A0A6N3DS34"/>
<dbReference type="EMBL" id="CACRTX010000009">
    <property type="protein sequence ID" value="VYU29431.1"/>
    <property type="molecule type" value="Genomic_DNA"/>
</dbReference>
<dbReference type="RefSeq" id="WP_421758185.1">
    <property type="nucleotide sequence ID" value="NZ_CACRTX010000009.1"/>
</dbReference>
<name>A0A6N3DS34_ENTCA</name>
<reference evidence="1" key="1">
    <citation type="submission" date="2019-11" db="EMBL/GenBank/DDBJ databases">
        <authorList>
            <person name="Feng L."/>
        </authorList>
    </citation>
    <scope>NUCLEOTIDE SEQUENCE</scope>
    <source>
        <strain evidence="1">ECasseliflavusLFYP2</strain>
    </source>
</reference>